<dbReference type="InterPro" id="IPR006073">
    <property type="entry name" value="GTP-bd"/>
</dbReference>
<sequence>MGILEKIKEIEDEMARTQKNKATEYHLGQLKAKLAKLRTELQAPPKDSKGGGDGFEVQKYGDGRVALIVLTGTKSEVAAYEFTTLTCIPGIIHYNEAKIQLLDLPGIIEGAAQGKGRGRQVIAVCKSADLLLMVLDASRPHAHRRILTEELESVGIRLNRRPPQIYFKKKKTGGISFNAVVPMTRMDEKLCQRILQEYKIHNAEVLFREDCDADDLIDVIEGNRRYIKCLYVYNKIDVCSVEEVDAIARMPNSIPCSAFQELNMDGLLERMWDMMALVRAYTKKVGGKPDFADPVVLSADRGGTSIEALCTQIHKSLVADFSYSLVWGTSSKHYPQRCGLSHILEDEDVVQIVKRKVTTGGEDGKGRFKTTSNKPLRISDREKKAALKT</sequence>
<accession>A0ABR2YNW9</accession>
<dbReference type="CDD" id="cd01896">
    <property type="entry name" value="DRG"/>
    <property type="match status" value="1"/>
</dbReference>
<dbReference type="InterPro" id="IPR006074">
    <property type="entry name" value="GTP1-OBG_CS"/>
</dbReference>
<organism evidence="6 8">
    <name type="scientific">Coccomyxa subellipsoidea</name>
    <dbReference type="NCBI Taxonomy" id="248742"/>
    <lineage>
        <taxon>Eukaryota</taxon>
        <taxon>Viridiplantae</taxon>
        <taxon>Chlorophyta</taxon>
        <taxon>core chlorophytes</taxon>
        <taxon>Trebouxiophyceae</taxon>
        <taxon>Trebouxiophyceae incertae sedis</taxon>
        <taxon>Coccomyxaceae</taxon>
        <taxon>Coccomyxa</taxon>
    </lineage>
</organism>
<dbReference type="InterPro" id="IPR031167">
    <property type="entry name" value="G_OBG"/>
</dbReference>
<dbReference type="EMBL" id="JALJOT010000008">
    <property type="protein sequence ID" value="KAK9908310.1"/>
    <property type="molecule type" value="Genomic_DNA"/>
</dbReference>
<evidence type="ECO:0000313" key="6">
    <source>
        <dbReference type="EMBL" id="KAK9908310.1"/>
    </source>
</evidence>
<dbReference type="PRINTS" id="PR00326">
    <property type="entry name" value="GTP1OBG"/>
</dbReference>
<dbReference type="Pfam" id="PF01926">
    <property type="entry name" value="MMR_HSR1"/>
    <property type="match status" value="1"/>
</dbReference>
<evidence type="ECO:0008006" key="9">
    <source>
        <dbReference type="Google" id="ProtNLM"/>
    </source>
</evidence>
<dbReference type="InterPro" id="IPR031662">
    <property type="entry name" value="GTP-binding_2"/>
</dbReference>
<dbReference type="PROSITE" id="PS51710">
    <property type="entry name" value="G_OBG"/>
    <property type="match status" value="1"/>
</dbReference>
<dbReference type="Gene3D" id="6.10.140.1070">
    <property type="match status" value="2"/>
</dbReference>
<dbReference type="InterPro" id="IPR012676">
    <property type="entry name" value="TGS-like"/>
</dbReference>
<feature type="region of interest" description="Disordered" evidence="3">
    <location>
        <begin position="361"/>
        <end position="389"/>
    </location>
</feature>
<dbReference type="PANTHER" id="PTHR43127">
    <property type="entry name" value="DEVELOPMENTALLY-REGULATED GTP-BINDING PROTEIN 2"/>
    <property type="match status" value="1"/>
</dbReference>
<dbReference type="Proteomes" id="UP001491310">
    <property type="component" value="Unassembled WGS sequence"/>
</dbReference>
<protein>
    <recommendedName>
        <fullName evidence="9">P-loop containing nucleoside triphosphate hydrolase protein</fullName>
    </recommendedName>
</protein>
<comment type="caution">
    <text evidence="6">The sequence shown here is derived from an EMBL/GenBank/DDBJ whole genome shotgun (WGS) entry which is preliminary data.</text>
</comment>
<dbReference type="InterPro" id="IPR027417">
    <property type="entry name" value="P-loop_NTPase"/>
</dbReference>
<dbReference type="Pfam" id="PF16897">
    <property type="entry name" value="MMR_HSR1_Xtn"/>
    <property type="match status" value="1"/>
</dbReference>
<dbReference type="PROSITE" id="PS51880">
    <property type="entry name" value="TGS"/>
    <property type="match status" value="1"/>
</dbReference>
<evidence type="ECO:0000313" key="8">
    <source>
        <dbReference type="Proteomes" id="UP001491310"/>
    </source>
</evidence>
<dbReference type="InterPro" id="IPR005225">
    <property type="entry name" value="Small_GTP-bd"/>
</dbReference>
<keyword evidence="1" id="KW-0547">Nucleotide-binding</keyword>
<gene>
    <name evidence="6" type="ORF">WJX75_005804</name>
    <name evidence="7" type="ORF">WJX75_009685</name>
</gene>
<reference evidence="6" key="2">
    <citation type="submission" date="2024-04" db="EMBL/GenBank/DDBJ databases">
        <authorList>
            <person name="Dal Grande F."/>
            <person name="Keller J."/>
            <person name="Delaux P.-M."/>
        </authorList>
    </citation>
    <scope>NUCLEOTIDE SEQUENCE</scope>
    <source>
        <strain evidence="6">SAG 216-7</strain>
    </source>
</reference>
<dbReference type="InterPro" id="IPR012675">
    <property type="entry name" value="Beta-grasp_dom_sf"/>
</dbReference>
<keyword evidence="2" id="KW-0342">GTP-binding</keyword>
<evidence type="ECO:0000256" key="1">
    <source>
        <dbReference type="ARBA" id="ARBA00022741"/>
    </source>
</evidence>
<feature type="compositionally biased region" description="Basic and acidic residues" evidence="3">
    <location>
        <begin position="377"/>
        <end position="389"/>
    </location>
</feature>
<evidence type="ECO:0000259" key="5">
    <source>
        <dbReference type="PROSITE" id="PS51880"/>
    </source>
</evidence>
<dbReference type="InterPro" id="IPR004095">
    <property type="entry name" value="TGS"/>
</dbReference>
<feature type="domain" description="TGS" evidence="5">
    <location>
        <begin position="276"/>
        <end position="354"/>
    </location>
</feature>
<evidence type="ECO:0000256" key="2">
    <source>
        <dbReference type="ARBA" id="ARBA00023134"/>
    </source>
</evidence>
<evidence type="ECO:0000313" key="7">
    <source>
        <dbReference type="EMBL" id="KAK9908558.1"/>
    </source>
</evidence>
<proteinExistence type="predicted"/>
<dbReference type="Gene3D" id="3.10.20.30">
    <property type="match status" value="1"/>
</dbReference>
<keyword evidence="8" id="KW-1185">Reference proteome</keyword>
<dbReference type="SUPFAM" id="SSF52540">
    <property type="entry name" value="P-loop containing nucleoside triphosphate hydrolases"/>
    <property type="match status" value="1"/>
</dbReference>
<feature type="domain" description="OBG-type G" evidence="4">
    <location>
        <begin position="69"/>
        <end position="276"/>
    </location>
</feature>
<reference evidence="6 8" key="1">
    <citation type="journal article" date="2024" name="Nat. Commun.">
        <title>Phylogenomics reveals the evolutionary origins of lichenization in chlorophyte algae.</title>
        <authorList>
            <person name="Puginier C."/>
            <person name="Libourel C."/>
            <person name="Otte J."/>
            <person name="Skaloud P."/>
            <person name="Haon M."/>
            <person name="Grisel S."/>
            <person name="Petersen M."/>
            <person name="Berrin J.G."/>
            <person name="Delaux P.M."/>
            <person name="Dal Grande F."/>
            <person name="Keller J."/>
        </authorList>
    </citation>
    <scope>NUCLEOTIDE SEQUENCE [LARGE SCALE GENOMIC DNA]</scope>
    <source>
        <strain evidence="6 8">SAG 216-7</strain>
    </source>
</reference>
<dbReference type="EMBL" id="JALJOT010000008">
    <property type="protein sequence ID" value="KAK9908558.1"/>
    <property type="molecule type" value="Genomic_DNA"/>
</dbReference>
<evidence type="ECO:0000259" key="4">
    <source>
        <dbReference type="PROSITE" id="PS51710"/>
    </source>
</evidence>
<dbReference type="SUPFAM" id="SSF81271">
    <property type="entry name" value="TGS-like"/>
    <property type="match status" value="1"/>
</dbReference>
<evidence type="ECO:0000256" key="3">
    <source>
        <dbReference type="SAM" id="MobiDB-lite"/>
    </source>
</evidence>
<dbReference type="NCBIfam" id="TIGR00231">
    <property type="entry name" value="small_GTP"/>
    <property type="match status" value="1"/>
</dbReference>
<dbReference type="InterPro" id="IPR045001">
    <property type="entry name" value="DRG"/>
</dbReference>
<name>A0ABR2YNW9_9CHLO</name>
<dbReference type="Pfam" id="PF02824">
    <property type="entry name" value="TGS"/>
    <property type="match status" value="1"/>
</dbReference>
<dbReference type="PROSITE" id="PS00905">
    <property type="entry name" value="GTP1_OBG"/>
    <property type="match status" value="1"/>
</dbReference>